<dbReference type="EC" id="1.1.1.1" evidence="3"/>
<dbReference type="PANTHER" id="PTHR42940:SF3">
    <property type="entry name" value="ALCOHOL DEHYDROGENASE 1-RELATED"/>
    <property type="match status" value="1"/>
</dbReference>
<evidence type="ECO:0000256" key="1">
    <source>
        <dbReference type="ARBA" id="ARBA00001947"/>
    </source>
</evidence>
<dbReference type="PANTHER" id="PTHR42940">
    <property type="entry name" value="ALCOHOL DEHYDROGENASE 1-RELATED"/>
    <property type="match status" value="1"/>
</dbReference>
<dbReference type="GO" id="GO:0005737">
    <property type="term" value="C:cytoplasm"/>
    <property type="evidence" value="ECO:0007669"/>
    <property type="project" value="TreeGrafter"/>
</dbReference>
<dbReference type="AlphaFoldDB" id="A0A0V9UFA6"/>
<evidence type="ECO:0000256" key="4">
    <source>
        <dbReference type="ARBA" id="ARBA00022723"/>
    </source>
</evidence>
<organism evidence="10 11">
    <name type="scientific">Rhodococcus pyridinivorans KG-16</name>
    <dbReference type="NCBI Taxonomy" id="1441730"/>
    <lineage>
        <taxon>Bacteria</taxon>
        <taxon>Bacillati</taxon>
        <taxon>Actinomycetota</taxon>
        <taxon>Actinomycetes</taxon>
        <taxon>Mycobacteriales</taxon>
        <taxon>Nocardiaceae</taxon>
        <taxon>Rhodococcus</taxon>
    </lineage>
</organism>
<dbReference type="EMBL" id="AZXY01000013">
    <property type="protein sequence ID" value="KSZ56692.1"/>
    <property type="molecule type" value="Genomic_DNA"/>
</dbReference>
<evidence type="ECO:0000256" key="2">
    <source>
        <dbReference type="ARBA" id="ARBA00008072"/>
    </source>
</evidence>
<dbReference type="PATRIC" id="fig|1441730.3.peg.4558"/>
<dbReference type="SMART" id="SM00829">
    <property type="entry name" value="PKS_ER"/>
    <property type="match status" value="1"/>
</dbReference>
<dbReference type="CDD" id="cd08231">
    <property type="entry name" value="MDR_TM0436_like"/>
    <property type="match status" value="1"/>
</dbReference>
<keyword evidence="7" id="KW-0520">NAD</keyword>
<proteinExistence type="inferred from homology"/>
<dbReference type="InterPro" id="IPR013154">
    <property type="entry name" value="ADH-like_N"/>
</dbReference>
<dbReference type="InterPro" id="IPR002328">
    <property type="entry name" value="ADH_Zn_CS"/>
</dbReference>
<evidence type="ECO:0000313" key="11">
    <source>
        <dbReference type="Proteomes" id="UP000053060"/>
    </source>
</evidence>
<dbReference type="InterPro" id="IPR013149">
    <property type="entry name" value="ADH-like_C"/>
</dbReference>
<dbReference type="Pfam" id="PF00107">
    <property type="entry name" value="ADH_zinc_N"/>
    <property type="match status" value="1"/>
</dbReference>
<dbReference type="RefSeq" id="WP_060653925.1">
    <property type="nucleotide sequence ID" value="NZ_AZXY01000013.1"/>
</dbReference>
<dbReference type="InterPro" id="IPR036291">
    <property type="entry name" value="NAD(P)-bd_dom_sf"/>
</dbReference>
<keyword evidence="4 8" id="KW-0479">Metal-binding</keyword>
<evidence type="ECO:0000256" key="8">
    <source>
        <dbReference type="RuleBase" id="RU361277"/>
    </source>
</evidence>
<name>A0A0V9UFA6_9NOCA</name>
<protein>
    <recommendedName>
        <fullName evidence="3">alcohol dehydrogenase</fullName>
        <ecNumber evidence="3">1.1.1.1</ecNumber>
    </recommendedName>
</protein>
<feature type="domain" description="Enoyl reductase (ER)" evidence="9">
    <location>
        <begin position="16"/>
        <end position="303"/>
    </location>
</feature>
<evidence type="ECO:0000256" key="5">
    <source>
        <dbReference type="ARBA" id="ARBA00022833"/>
    </source>
</evidence>
<reference evidence="11" key="1">
    <citation type="submission" date="2015-01" db="EMBL/GenBank/DDBJ databases">
        <title>Draft genome sequence of Rhodococcus pyridinivorans strain KG-16, a hydrocarbon-degrading bacterium.</title>
        <authorList>
            <person name="Aggarwal R.K."/>
            <person name="Dawar C."/>
        </authorList>
    </citation>
    <scope>NUCLEOTIDE SEQUENCE [LARGE SCALE GENOMIC DNA]</scope>
    <source>
        <strain evidence="11">KG-16</strain>
    </source>
</reference>
<dbReference type="InterPro" id="IPR011032">
    <property type="entry name" value="GroES-like_sf"/>
</dbReference>
<dbReference type="InterPro" id="IPR020843">
    <property type="entry name" value="ER"/>
</dbReference>
<dbReference type="Pfam" id="PF08240">
    <property type="entry name" value="ADH_N"/>
    <property type="match status" value="1"/>
</dbReference>
<dbReference type="Proteomes" id="UP000053060">
    <property type="component" value="Unassembled WGS sequence"/>
</dbReference>
<evidence type="ECO:0000256" key="7">
    <source>
        <dbReference type="ARBA" id="ARBA00023027"/>
    </source>
</evidence>
<dbReference type="InterPro" id="IPR017743">
    <property type="entry name" value="ADH_phosphonate_catab-assoc"/>
</dbReference>
<dbReference type="Gene3D" id="3.90.180.10">
    <property type="entry name" value="Medium-chain alcohol dehydrogenases, catalytic domain"/>
    <property type="match status" value="1"/>
</dbReference>
<evidence type="ECO:0000259" key="9">
    <source>
        <dbReference type="SMART" id="SM00829"/>
    </source>
</evidence>
<accession>A0A0V9UFA6</accession>
<dbReference type="SUPFAM" id="SSF51735">
    <property type="entry name" value="NAD(P)-binding Rossmann-fold domains"/>
    <property type="match status" value="1"/>
</dbReference>
<evidence type="ECO:0000256" key="3">
    <source>
        <dbReference type="ARBA" id="ARBA00013190"/>
    </source>
</evidence>
<dbReference type="NCBIfam" id="TIGR03366">
    <property type="entry name" value="HpnZ_proposed"/>
    <property type="match status" value="1"/>
</dbReference>
<comment type="cofactor">
    <cofactor evidence="1 8">
        <name>Zn(2+)</name>
        <dbReference type="ChEBI" id="CHEBI:29105"/>
    </cofactor>
</comment>
<reference evidence="10 11" key="2">
    <citation type="journal article" date="2016" name="Genome Announc.">
        <title>Draft Genome Sequence of a Versatile Hydrocarbon-Degrading Bacterium, Rhodococcus pyridinivorans Strain KG-16, Collected from Oil Fields in India.</title>
        <authorList>
            <person name="Aggarwal R.K."/>
            <person name="Dawar C."/>
            <person name="Phanindranath R."/>
            <person name="Mutnuri L."/>
            <person name="Dayal A.M."/>
        </authorList>
    </citation>
    <scope>NUCLEOTIDE SEQUENCE [LARGE SCALE GENOMIC DNA]</scope>
    <source>
        <strain evidence="10 11">KG-16</strain>
    </source>
</reference>
<keyword evidence="5 8" id="KW-0862">Zinc</keyword>
<comment type="caution">
    <text evidence="10">The sequence shown here is derived from an EMBL/GenBank/DDBJ whole genome shotgun (WGS) entry which is preliminary data.</text>
</comment>
<evidence type="ECO:0000313" key="10">
    <source>
        <dbReference type="EMBL" id="KSZ56692.1"/>
    </source>
</evidence>
<comment type="similarity">
    <text evidence="2 8">Belongs to the zinc-containing alcohol dehydrogenase family.</text>
</comment>
<evidence type="ECO:0000256" key="6">
    <source>
        <dbReference type="ARBA" id="ARBA00023002"/>
    </source>
</evidence>
<keyword evidence="6" id="KW-0560">Oxidoreductase</keyword>
<sequence length="335" mass="34424">MDPLEGRVSRTAVWTGADIEMREVPVPALGDGDVLVRVRLATVCGSDLHTVSGRRCGPVPSVLGHEGVGEIVAVGPHATSNVGERVVWSVTRVCHECDRCRSGRTAKCRSVTKVGHEPFTGPWPLSGTYSEYIVLPAGTELVPVPDVLPDVVAAPAACATATAAAVIDAAGDLAGCRVVVCGAGMLGVAAVAMCVEAGAEVAVLDVDPRRTAWAERFGAVADKGGPVDAALDFSGSSEAIAALVPRLDIGGRLVLAGSVAPAAAVPVDPETVVRGWLTISGVHNYEPRHLREAVAFLTRTVAVHPWAELVDAPVPLDALGEVLHRGAGLRAAVAP</sequence>
<dbReference type="GO" id="GO:0008270">
    <property type="term" value="F:zinc ion binding"/>
    <property type="evidence" value="ECO:0007669"/>
    <property type="project" value="InterPro"/>
</dbReference>
<dbReference type="SUPFAM" id="SSF50129">
    <property type="entry name" value="GroES-like"/>
    <property type="match status" value="1"/>
</dbReference>
<dbReference type="PROSITE" id="PS00059">
    <property type="entry name" value="ADH_ZINC"/>
    <property type="match status" value="1"/>
</dbReference>
<dbReference type="GO" id="GO:0004022">
    <property type="term" value="F:alcohol dehydrogenase (NAD+) activity"/>
    <property type="evidence" value="ECO:0007669"/>
    <property type="project" value="UniProtKB-EC"/>
</dbReference>
<gene>
    <name evidence="10" type="ORF">Z045_21775</name>
</gene>